<feature type="transmembrane region" description="Helical" evidence="1">
    <location>
        <begin position="71"/>
        <end position="89"/>
    </location>
</feature>
<feature type="transmembrane region" description="Helical" evidence="1">
    <location>
        <begin position="96"/>
        <end position="117"/>
    </location>
</feature>
<sequence length="125" mass="14107">MYLLIKHSHVTLAVLSITFFVIRAFWSVRGSHLLNQRWVKVTPHLVDSLLLACAIYLMISIHQYPFTNSWLTAKLLALLLYIGLGTLAIKRGRTATVRLLSAIMAVLVFGYILGVAINRSPSAWW</sequence>
<dbReference type="AlphaFoldDB" id="A0A3P3VPV5"/>
<proteinExistence type="predicted"/>
<dbReference type="Proteomes" id="UP000280792">
    <property type="component" value="Unassembled WGS sequence"/>
</dbReference>
<protein>
    <submittedName>
        <fullName evidence="2">Regulator SirB</fullName>
    </submittedName>
</protein>
<dbReference type="PANTHER" id="PTHR39594">
    <property type="entry name" value="PROTEIN YCHQ"/>
    <property type="match status" value="1"/>
</dbReference>
<reference evidence="2 3" key="1">
    <citation type="submission" date="2018-08" db="EMBL/GenBank/DDBJ databases">
        <authorList>
            <person name="Khan S.A."/>
        </authorList>
    </citation>
    <scope>NUCLEOTIDE SEQUENCE [LARGE SCALE GENOMIC DNA]</scope>
    <source>
        <strain evidence="2 3">GTF-13</strain>
    </source>
</reference>
<dbReference type="Pfam" id="PF04247">
    <property type="entry name" value="SirB"/>
    <property type="match status" value="1"/>
</dbReference>
<gene>
    <name evidence="2" type="ORF">D0544_06940</name>
</gene>
<dbReference type="PIRSF" id="PIRSF005610">
    <property type="entry name" value="SirB"/>
    <property type="match status" value="1"/>
</dbReference>
<evidence type="ECO:0000256" key="1">
    <source>
        <dbReference type="SAM" id="Phobius"/>
    </source>
</evidence>
<keyword evidence="1" id="KW-0472">Membrane</keyword>
<evidence type="ECO:0000313" key="3">
    <source>
        <dbReference type="Proteomes" id="UP000280792"/>
    </source>
</evidence>
<dbReference type="RefSeq" id="WP_125015251.1">
    <property type="nucleotide sequence ID" value="NZ_QWEZ01000001.1"/>
</dbReference>
<name>A0A3P3VPV5_9GAMM</name>
<dbReference type="PANTHER" id="PTHR39594:SF1">
    <property type="entry name" value="PROTEIN YCHQ"/>
    <property type="match status" value="1"/>
</dbReference>
<dbReference type="GO" id="GO:0005886">
    <property type="term" value="C:plasma membrane"/>
    <property type="evidence" value="ECO:0007669"/>
    <property type="project" value="TreeGrafter"/>
</dbReference>
<keyword evidence="1" id="KW-1133">Transmembrane helix</keyword>
<organism evidence="2 3">
    <name type="scientific">Aestuariirhabdus litorea</name>
    <dbReference type="NCBI Taxonomy" id="2528527"/>
    <lineage>
        <taxon>Bacteria</taxon>
        <taxon>Pseudomonadati</taxon>
        <taxon>Pseudomonadota</taxon>
        <taxon>Gammaproteobacteria</taxon>
        <taxon>Oceanospirillales</taxon>
        <taxon>Aestuariirhabdaceae</taxon>
        <taxon>Aestuariirhabdus</taxon>
    </lineage>
</organism>
<accession>A0A3P3VPV5</accession>
<feature type="transmembrane region" description="Helical" evidence="1">
    <location>
        <begin position="6"/>
        <end position="26"/>
    </location>
</feature>
<dbReference type="InterPro" id="IPR007360">
    <property type="entry name" value="SirB"/>
</dbReference>
<keyword evidence="1" id="KW-0812">Transmembrane</keyword>
<comment type="caution">
    <text evidence="2">The sequence shown here is derived from an EMBL/GenBank/DDBJ whole genome shotgun (WGS) entry which is preliminary data.</text>
</comment>
<feature type="transmembrane region" description="Helical" evidence="1">
    <location>
        <begin position="38"/>
        <end position="59"/>
    </location>
</feature>
<keyword evidence="3" id="KW-1185">Reference proteome</keyword>
<reference evidence="2 3" key="2">
    <citation type="submission" date="2018-12" db="EMBL/GenBank/DDBJ databases">
        <title>Simiduia agarivorans gen. nov., sp. nov., a marine, agarolytic bacterium isolated from shallow coastal water from Keelung, Taiwan.</title>
        <authorList>
            <person name="Shieh W.Y."/>
        </authorList>
    </citation>
    <scope>NUCLEOTIDE SEQUENCE [LARGE SCALE GENOMIC DNA]</scope>
    <source>
        <strain evidence="2 3">GTF-13</strain>
    </source>
</reference>
<dbReference type="EMBL" id="QWEZ01000001">
    <property type="protein sequence ID" value="RRJ84821.1"/>
    <property type="molecule type" value="Genomic_DNA"/>
</dbReference>
<evidence type="ECO:0000313" key="2">
    <source>
        <dbReference type="EMBL" id="RRJ84821.1"/>
    </source>
</evidence>